<dbReference type="AlphaFoldDB" id="A0A7L8AF25"/>
<gene>
    <name evidence="1" type="ORF">H9I45_14630</name>
</gene>
<reference evidence="1 2" key="1">
    <citation type="journal article" date="2016" name="Int. J. Syst. Evol. Microbiol.">
        <title>Polaribacter haliotis sp. nov., isolated from the gut of abalone Haliotis discus hannai.</title>
        <authorList>
            <person name="Kim Y.O."/>
            <person name="Park I.S."/>
            <person name="Park S."/>
            <person name="Nam B.H."/>
            <person name="Park J.M."/>
            <person name="Kim D.G."/>
            <person name="Yoon J.H."/>
        </authorList>
    </citation>
    <scope>NUCLEOTIDE SEQUENCE [LARGE SCALE GENOMIC DNA]</scope>
    <source>
        <strain evidence="1 2">KCTC 52418</strain>
    </source>
</reference>
<proteinExistence type="predicted"/>
<name>A0A7L8AF25_9FLAO</name>
<evidence type="ECO:0000313" key="1">
    <source>
        <dbReference type="EMBL" id="QOD60560.1"/>
    </source>
</evidence>
<evidence type="ECO:0000313" key="2">
    <source>
        <dbReference type="Proteomes" id="UP000516764"/>
    </source>
</evidence>
<dbReference type="OrthoDB" id="1442602at2"/>
<dbReference type="RefSeq" id="WP_088354386.1">
    <property type="nucleotide sequence ID" value="NZ_CP061813.1"/>
</dbReference>
<keyword evidence="2" id="KW-1185">Reference proteome</keyword>
<accession>A0A7L8AF25</accession>
<sequence>MQVDKKEKYILISSDENSFKEFYNAFLQKEKEFEKEHLVLHISDEINISTEDFLLFLKIAEQKNNNGTSFVIINSVVNVDELPEQLNIVPTLIEAEDILEMENIERELGF</sequence>
<protein>
    <submittedName>
        <fullName evidence="1">Uncharacterized protein</fullName>
    </submittedName>
</protein>
<organism evidence="1 2">
    <name type="scientific">Polaribacter haliotis</name>
    <dbReference type="NCBI Taxonomy" id="1888915"/>
    <lineage>
        <taxon>Bacteria</taxon>
        <taxon>Pseudomonadati</taxon>
        <taxon>Bacteroidota</taxon>
        <taxon>Flavobacteriia</taxon>
        <taxon>Flavobacteriales</taxon>
        <taxon>Flavobacteriaceae</taxon>
    </lineage>
</organism>
<dbReference type="KEGG" id="phal:H9I45_14630"/>
<dbReference type="Proteomes" id="UP000516764">
    <property type="component" value="Chromosome"/>
</dbReference>
<dbReference type="EMBL" id="CP061813">
    <property type="protein sequence ID" value="QOD60560.1"/>
    <property type="molecule type" value="Genomic_DNA"/>
</dbReference>